<accession>A0A7C5DV90</accession>
<proteinExistence type="predicted"/>
<evidence type="ECO:0000313" key="1">
    <source>
        <dbReference type="EMBL" id="HHF08737.1"/>
    </source>
</evidence>
<dbReference type="EMBL" id="DRTH01000185">
    <property type="protein sequence ID" value="HHF08737.1"/>
    <property type="molecule type" value="Genomic_DNA"/>
</dbReference>
<dbReference type="InterPro" id="IPR016181">
    <property type="entry name" value="Acyl_CoA_acyltransferase"/>
</dbReference>
<dbReference type="Gene3D" id="3.40.630.30">
    <property type="match status" value="1"/>
</dbReference>
<evidence type="ECO:0008006" key="2">
    <source>
        <dbReference type="Google" id="ProtNLM"/>
    </source>
</evidence>
<gene>
    <name evidence="1" type="ORF">ENL26_03060</name>
</gene>
<dbReference type="SUPFAM" id="SSF55729">
    <property type="entry name" value="Acyl-CoA N-acyltransferases (Nat)"/>
    <property type="match status" value="1"/>
</dbReference>
<protein>
    <recommendedName>
        <fullName evidence="2">GNAT family N-acetyltransferase</fullName>
    </recommendedName>
</protein>
<name>A0A7C5DV90_9BACT</name>
<reference evidence="1" key="1">
    <citation type="journal article" date="2020" name="mSystems">
        <title>Genome- and Community-Level Interaction Insights into Carbon Utilization and Element Cycling Functions of Hydrothermarchaeota in Hydrothermal Sediment.</title>
        <authorList>
            <person name="Zhou Z."/>
            <person name="Liu Y."/>
            <person name="Xu W."/>
            <person name="Pan J."/>
            <person name="Luo Z.H."/>
            <person name="Li M."/>
        </authorList>
    </citation>
    <scope>NUCLEOTIDE SEQUENCE [LARGE SCALE GENOMIC DNA]</scope>
    <source>
        <strain evidence="1">HyVt-80</strain>
    </source>
</reference>
<sequence>MRQAKPEDNEKLLEIERTSSQEGSIWFASDRKDFFVKMNHFDDGFMLVAEDEKNGDIIGCVGAGYADYWLEGRKQRGVYMFGLRTNPKYRMRLARWLKAVIQKMGDILENSDVEFGFGSVKVDNINSVKILKHMKFEPTRVLNIYAVPVMRKGKVNGISIDEEPDPQALQSYYNEKIDDHDLVPLDLGQNFFPKLIAEKKIKLIKHNTATAIVWDTLGEFDVKITKLPIALKLFRDFAAFITFLFPFIRIPRLNDPIHSWNVIFLDYKDRKDGKRLVKAIHNLAWKNNITLLNFGEDSELAKVKNILGILKFTVPFRFALIDRARNKKTLRPVIWPPRI</sequence>
<dbReference type="AlphaFoldDB" id="A0A7C5DV90"/>
<dbReference type="Proteomes" id="UP000886129">
    <property type="component" value="Unassembled WGS sequence"/>
</dbReference>
<organism evidence="1">
    <name type="scientific">Kosmotoga arenicorallina</name>
    <dbReference type="NCBI Taxonomy" id="688066"/>
    <lineage>
        <taxon>Bacteria</taxon>
        <taxon>Thermotogati</taxon>
        <taxon>Thermotogota</taxon>
        <taxon>Thermotogae</taxon>
        <taxon>Kosmotogales</taxon>
        <taxon>Kosmotogaceae</taxon>
        <taxon>Kosmotoga</taxon>
    </lineage>
</organism>
<comment type="caution">
    <text evidence="1">The sequence shown here is derived from an EMBL/GenBank/DDBJ whole genome shotgun (WGS) entry which is preliminary data.</text>
</comment>